<evidence type="ECO:0000313" key="3">
    <source>
        <dbReference type="Proteomes" id="UP000294980"/>
    </source>
</evidence>
<dbReference type="AlphaFoldDB" id="A0A4R2KS47"/>
<dbReference type="InterPro" id="IPR036046">
    <property type="entry name" value="Acylphosphatase-like_dom_sf"/>
</dbReference>
<keyword evidence="3" id="KW-1185">Reference proteome</keyword>
<sequence length="151" mass="17642">MSLYRAMYLSRRRTLQGHNVLKEILQEASDRNMRRAVTGLLISDEEYFLQILEGRLAVLSGLFEKIYKDHRHYDVRLVLFHAVDSRLFKKWSMGSLPAARSSAYPEGETYLKAIFQADMQEQPVIGREEIEQVFLWFAGQKDSTVKWANIL</sequence>
<dbReference type="OrthoDB" id="557705at2"/>
<feature type="domain" description="BLUF" evidence="1">
    <location>
        <begin position="3"/>
        <end position="94"/>
    </location>
</feature>
<dbReference type="PROSITE" id="PS50925">
    <property type="entry name" value="BLUF"/>
    <property type="match status" value="1"/>
</dbReference>
<gene>
    <name evidence="2" type="ORF">EV688_1048</name>
</gene>
<dbReference type="Proteomes" id="UP000294980">
    <property type="component" value="Unassembled WGS sequence"/>
</dbReference>
<dbReference type="GO" id="GO:0071949">
    <property type="term" value="F:FAD binding"/>
    <property type="evidence" value="ECO:0007669"/>
    <property type="project" value="InterPro"/>
</dbReference>
<comment type="caution">
    <text evidence="2">The sequence shown here is derived from an EMBL/GenBank/DDBJ whole genome shotgun (WGS) entry which is preliminary data.</text>
</comment>
<protein>
    <submittedName>
        <fullName evidence="2">FAD-dependent sensor of blue light</fullName>
    </submittedName>
</protein>
<dbReference type="GO" id="GO:0009882">
    <property type="term" value="F:blue light photoreceptor activity"/>
    <property type="evidence" value="ECO:0007669"/>
    <property type="project" value="InterPro"/>
</dbReference>
<dbReference type="SMART" id="SM01034">
    <property type="entry name" value="BLUF"/>
    <property type="match status" value="1"/>
</dbReference>
<proteinExistence type="predicted"/>
<accession>A0A4R2KS47</accession>
<name>A0A4R2KS47_9GAMM</name>
<dbReference type="Pfam" id="PF04940">
    <property type="entry name" value="BLUF"/>
    <property type="match status" value="1"/>
</dbReference>
<evidence type="ECO:0000313" key="2">
    <source>
        <dbReference type="EMBL" id="TCO76554.1"/>
    </source>
</evidence>
<organism evidence="2 3">
    <name type="scientific">Chromatocurvus halotolerans</name>
    <dbReference type="NCBI Taxonomy" id="1132028"/>
    <lineage>
        <taxon>Bacteria</taxon>
        <taxon>Pseudomonadati</taxon>
        <taxon>Pseudomonadota</taxon>
        <taxon>Gammaproteobacteria</taxon>
        <taxon>Cellvibrionales</taxon>
        <taxon>Halieaceae</taxon>
        <taxon>Chromatocurvus</taxon>
    </lineage>
</organism>
<reference evidence="2 3" key="1">
    <citation type="submission" date="2019-03" db="EMBL/GenBank/DDBJ databases">
        <title>Genomic Encyclopedia of Type Strains, Phase IV (KMG-IV): sequencing the most valuable type-strain genomes for metagenomic binning, comparative biology and taxonomic classification.</title>
        <authorList>
            <person name="Goeker M."/>
        </authorList>
    </citation>
    <scope>NUCLEOTIDE SEQUENCE [LARGE SCALE GENOMIC DNA]</scope>
    <source>
        <strain evidence="2 3">DSM 23344</strain>
    </source>
</reference>
<dbReference type="SUPFAM" id="SSF54975">
    <property type="entry name" value="Acylphosphatase/BLUF domain-like"/>
    <property type="match status" value="1"/>
</dbReference>
<dbReference type="EMBL" id="SLWX01000004">
    <property type="protein sequence ID" value="TCO76554.1"/>
    <property type="molecule type" value="Genomic_DNA"/>
</dbReference>
<dbReference type="InterPro" id="IPR007024">
    <property type="entry name" value="BLUF_domain"/>
</dbReference>
<evidence type="ECO:0000259" key="1">
    <source>
        <dbReference type="PROSITE" id="PS50925"/>
    </source>
</evidence>
<dbReference type="Gene3D" id="3.30.70.100">
    <property type="match status" value="1"/>
</dbReference>